<dbReference type="OrthoDB" id="4458954at2"/>
<keyword evidence="2" id="KW-0012">Acyltransferase</keyword>
<dbReference type="Gene3D" id="3.40.630.30">
    <property type="match status" value="1"/>
</dbReference>
<dbReference type="GO" id="GO:0016747">
    <property type="term" value="F:acyltransferase activity, transferring groups other than amino-acyl groups"/>
    <property type="evidence" value="ECO:0007669"/>
    <property type="project" value="InterPro"/>
</dbReference>
<dbReference type="InterPro" id="IPR000182">
    <property type="entry name" value="GNAT_dom"/>
</dbReference>
<dbReference type="InterPro" id="IPR016181">
    <property type="entry name" value="Acyl_CoA_acyltransferase"/>
</dbReference>
<proteinExistence type="predicted"/>
<gene>
    <name evidence="4" type="ORF">LP52_17490</name>
</gene>
<dbReference type="InterPro" id="IPR050832">
    <property type="entry name" value="Bact_Acetyltransf"/>
</dbReference>
<evidence type="ECO:0000256" key="2">
    <source>
        <dbReference type="ARBA" id="ARBA00023315"/>
    </source>
</evidence>
<evidence type="ECO:0000313" key="4">
    <source>
        <dbReference type="EMBL" id="KIH97830.1"/>
    </source>
</evidence>
<dbReference type="CDD" id="cd04301">
    <property type="entry name" value="NAT_SF"/>
    <property type="match status" value="1"/>
</dbReference>
<evidence type="ECO:0000256" key="1">
    <source>
        <dbReference type="ARBA" id="ARBA00022679"/>
    </source>
</evidence>
<evidence type="ECO:0000259" key="3">
    <source>
        <dbReference type="PROSITE" id="PS51186"/>
    </source>
</evidence>
<comment type="caution">
    <text evidence="4">The sequence shown here is derived from an EMBL/GenBank/DDBJ whole genome shotgun (WGS) entry which is preliminary data.</text>
</comment>
<feature type="domain" description="N-acetyltransferase" evidence="3">
    <location>
        <begin position="5"/>
        <end position="170"/>
    </location>
</feature>
<dbReference type="PROSITE" id="PS51186">
    <property type="entry name" value="GNAT"/>
    <property type="match status" value="1"/>
</dbReference>
<name>A0A0C2JG07_9ACTN</name>
<dbReference type="Pfam" id="PF00583">
    <property type="entry name" value="Acetyltransf_1"/>
    <property type="match status" value="1"/>
</dbReference>
<protein>
    <recommendedName>
        <fullName evidence="3">N-acetyltransferase domain-containing protein</fullName>
    </recommendedName>
</protein>
<accession>A0A0C2JG07</accession>
<dbReference type="STRING" id="183763.LP52_17490"/>
<reference evidence="5" key="1">
    <citation type="journal article" date="2015" name="Chem. Biol.">
        <title>Structure, bioactivity, and resistance mechanism of streptomonomicin, an unusual lasso Peptide from an understudied halophilic actinomycete.</title>
        <authorList>
            <person name="Metelev M."/>
            <person name="Tietz J.I."/>
            <person name="Melby J.O."/>
            <person name="Blair P.M."/>
            <person name="Zhu L."/>
            <person name="Livnat I."/>
            <person name="Severinov K."/>
            <person name="Mitchell D.A."/>
        </authorList>
    </citation>
    <scope>NUCLEOTIDE SEQUENCE [LARGE SCALE GENOMIC DNA]</scope>
    <source>
        <strain evidence="5">YIM 90003</strain>
    </source>
</reference>
<evidence type="ECO:0000313" key="5">
    <source>
        <dbReference type="Proteomes" id="UP000031675"/>
    </source>
</evidence>
<dbReference type="EMBL" id="JROO01000032">
    <property type="protein sequence ID" value="KIH97830.1"/>
    <property type="molecule type" value="Genomic_DNA"/>
</dbReference>
<keyword evidence="5" id="KW-1185">Reference proteome</keyword>
<dbReference type="PANTHER" id="PTHR43877:SF2">
    <property type="entry name" value="AMINOALKYLPHOSPHONATE N-ACETYLTRANSFERASE-RELATED"/>
    <property type="match status" value="1"/>
</dbReference>
<organism evidence="4 5">
    <name type="scientific">Streptomonospora alba</name>
    <dbReference type="NCBI Taxonomy" id="183763"/>
    <lineage>
        <taxon>Bacteria</taxon>
        <taxon>Bacillati</taxon>
        <taxon>Actinomycetota</taxon>
        <taxon>Actinomycetes</taxon>
        <taxon>Streptosporangiales</taxon>
        <taxon>Nocardiopsidaceae</taxon>
        <taxon>Streptomonospora</taxon>
    </lineage>
</organism>
<sequence length="170" mass="18146">MNEGIEIRPRVDGDVDACARLLVEVHERDGYPVEGVADPHGWLVLGDTGRAWVAVVEGNVAGHVGLGPAGDGGAVELWKARYGSEERPFASIGRLFVAPAARGRGVARALLERAVSAGRRQGRQLVLEVMEKDRAAIRLYEHLGWECIGRLDHVVGAGARVPALAYALPG</sequence>
<keyword evidence="1" id="KW-0808">Transferase</keyword>
<dbReference type="PANTHER" id="PTHR43877">
    <property type="entry name" value="AMINOALKYLPHOSPHONATE N-ACETYLTRANSFERASE-RELATED-RELATED"/>
    <property type="match status" value="1"/>
</dbReference>
<dbReference type="Proteomes" id="UP000031675">
    <property type="component" value="Unassembled WGS sequence"/>
</dbReference>
<dbReference type="SUPFAM" id="SSF55729">
    <property type="entry name" value="Acyl-CoA N-acyltransferases (Nat)"/>
    <property type="match status" value="1"/>
</dbReference>
<dbReference type="RefSeq" id="WP_040275026.1">
    <property type="nucleotide sequence ID" value="NZ_JROO01000032.1"/>
</dbReference>
<dbReference type="AlphaFoldDB" id="A0A0C2JG07"/>